<evidence type="ECO:0000313" key="1">
    <source>
        <dbReference type="EMBL" id="OGI61742.1"/>
    </source>
</evidence>
<organism evidence="1 2">
    <name type="scientific">Candidatus Nomurabacteria bacterium RIFCSPHIGHO2_01_FULL_39_9</name>
    <dbReference type="NCBI Taxonomy" id="1801735"/>
    <lineage>
        <taxon>Bacteria</taxon>
        <taxon>Candidatus Nomuraibacteriota</taxon>
    </lineage>
</organism>
<protein>
    <submittedName>
        <fullName evidence="1">Uncharacterized protein</fullName>
    </submittedName>
</protein>
<dbReference type="AlphaFoldDB" id="A0A1F6UWK6"/>
<sequence length="188" mass="21322">MKAKIFSVLLCFIYFYPGHSYGQDTPKRGHTCTEDLNLEEEVPPFFDKVDKKIYLAAVVGKEMPITSQLSESWHWGKALAGISFNWLVLGASVSHDVYPVNNSYFSLGLDQMVYSTNFNTSTSFGLFSAVDKKDLPVSFGYEWHKIRKTDCNFVFIGIGKEKYRFLIFSNLVSYDKISVGIGVSTKFD</sequence>
<name>A0A1F6UWK6_9BACT</name>
<gene>
    <name evidence="1" type="ORF">A2645_01255</name>
</gene>
<dbReference type="Proteomes" id="UP000182253">
    <property type="component" value="Unassembled WGS sequence"/>
</dbReference>
<accession>A0A1F6UWK6</accession>
<evidence type="ECO:0000313" key="2">
    <source>
        <dbReference type="Proteomes" id="UP000182253"/>
    </source>
</evidence>
<comment type="caution">
    <text evidence="1">The sequence shown here is derived from an EMBL/GenBank/DDBJ whole genome shotgun (WGS) entry which is preliminary data.</text>
</comment>
<reference evidence="1 2" key="1">
    <citation type="journal article" date="2016" name="Nat. Commun.">
        <title>Thousands of microbial genomes shed light on interconnected biogeochemical processes in an aquifer system.</title>
        <authorList>
            <person name="Anantharaman K."/>
            <person name="Brown C.T."/>
            <person name="Hug L.A."/>
            <person name="Sharon I."/>
            <person name="Castelle C.J."/>
            <person name="Probst A.J."/>
            <person name="Thomas B.C."/>
            <person name="Singh A."/>
            <person name="Wilkins M.J."/>
            <person name="Karaoz U."/>
            <person name="Brodie E.L."/>
            <person name="Williams K.H."/>
            <person name="Hubbard S.S."/>
            <person name="Banfield J.F."/>
        </authorList>
    </citation>
    <scope>NUCLEOTIDE SEQUENCE [LARGE SCALE GENOMIC DNA]</scope>
</reference>
<proteinExistence type="predicted"/>
<dbReference type="EMBL" id="MFTL01000010">
    <property type="protein sequence ID" value="OGI61742.1"/>
    <property type="molecule type" value="Genomic_DNA"/>
</dbReference>